<dbReference type="Pfam" id="PF06674">
    <property type="entry name" value="DUF1176"/>
    <property type="match status" value="1"/>
</dbReference>
<gene>
    <name evidence="1" type="ORF">TPR58_07285</name>
</gene>
<keyword evidence="2" id="KW-1185">Reference proteome</keyword>
<dbReference type="Proteomes" id="UP001427805">
    <property type="component" value="Unassembled WGS sequence"/>
</dbReference>
<dbReference type="RefSeq" id="WP_346245956.1">
    <property type="nucleotide sequence ID" value="NZ_JBDIZK010000003.1"/>
</dbReference>
<dbReference type="InterPro" id="IPR009560">
    <property type="entry name" value="DUF1176"/>
</dbReference>
<accession>A0ABV0BA33</accession>
<protein>
    <submittedName>
        <fullName evidence="1">DUF1176 domain-containing protein</fullName>
    </submittedName>
</protein>
<comment type="caution">
    <text evidence="1">The sequence shown here is derived from an EMBL/GenBank/DDBJ whole genome shotgun (WGS) entry which is preliminary data.</text>
</comment>
<reference evidence="1 2" key="1">
    <citation type="submission" date="2024-05" db="EMBL/GenBank/DDBJ databases">
        <title>Sphingomonas sp. HF-S3 16S ribosomal RNA gene Genome sequencing and assembly.</title>
        <authorList>
            <person name="Lee H."/>
        </authorList>
    </citation>
    <scope>NUCLEOTIDE SEQUENCE [LARGE SCALE GENOMIC DNA]</scope>
    <source>
        <strain evidence="1 2">HF-S3</strain>
    </source>
</reference>
<proteinExistence type="predicted"/>
<dbReference type="EMBL" id="JBDIZK010000003">
    <property type="protein sequence ID" value="MEN3746965.1"/>
    <property type="molecule type" value="Genomic_DNA"/>
</dbReference>
<evidence type="ECO:0000313" key="1">
    <source>
        <dbReference type="EMBL" id="MEN3746965.1"/>
    </source>
</evidence>
<sequence length="334" mass="35230">MPALAQSAEPIQSYDSYRSWFVACDNTLSCLVKGFDGDRGGSEMRIERDAGPAGPLAATISATDKFAPADVRIDGAPAGLTGPAWSYSSTQDGTSVTSTDLTAIRALVQKLRNAKTITLGGDASIPLDGFSAAMLRLDDRQGRNGGMTALIKPGALPAARVPAAPPLPRIPAHPIQARLKPGEDTRLIERVRAEQKALFDKECSESPQQPEAHALDDARALVLLPCIMGAYQGSSFAFLAPLGSGKAERLILPLPYRGNDSDPATAAYLTEAGLDPKTGTLSMGARGRAMADCGMSASWIWNGRAFQLSAMTLQQSCGGLGDPGDWPTLFRSRQ</sequence>
<organism evidence="1 2">
    <name type="scientific">Sphingomonas rustica</name>
    <dbReference type="NCBI Taxonomy" id="3103142"/>
    <lineage>
        <taxon>Bacteria</taxon>
        <taxon>Pseudomonadati</taxon>
        <taxon>Pseudomonadota</taxon>
        <taxon>Alphaproteobacteria</taxon>
        <taxon>Sphingomonadales</taxon>
        <taxon>Sphingomonadaceae</taxon>
        <taxon>Sphingomonas</taxon>
    </lineage>
</organism>
<evidence type="ECO:0000313" key="2">
    <source>
        <dbReference type="Proteomes" id="UP001427805"/>
    </source>
</evidence>
<name>A0ABV0BA33_9SPHN</name>